<dbReference type="InterPro" id="IPR001460">
    <property type="entry name" value="PCN-bd_Tpept"/>
</dbReference>
<evidence type="ECO:0000256" key="4">
    <source>
        <dbReference type="ARBA" id="ARBA00007090"/>
    </source>
</evidence>
<dbReference type="SUPFAM" id="SSF56601">
    <property type="entry name" value="beta-lactamase/transpeptidase-like"/>
    <property type="match status" value="1"/>
</dbReference>
<dbReference type="Pfam" id="PF00905">
    <property type="entry name" value="Transpeptidase"/>
    <property type="match status" value="1"/>
</dbReference>
<proteinExistence type="inferred from homology"/>
<evidence type="ECO:0000256" key="16">
    <source>
        <dbReference type="ARBA" id="ARBA00022960"/>
    </source>
</evidence>
<dbReference type="EC" id="3.4.16.4" evidence="6"/>
<dbReference type="GO" id="GO:0046677">
    <property type="term" value="P:response to antibiotic"/>
    <property type="evidence" value="ECO:0007669"/>
    <property type="project" value="UniProtKB-KW"/>
</dbReference>
<dbReference type="GO" id="GO:0008360">
    <property type="term" value="P:regulation of cell shape"/>
    <property type="evidence" value="ECO:0007669"/>
    <property type="project" value="UniProtKB-KW"/>
</dbReference>
<dbReference type="EMBL" id="FOHV01000002">
    <property type="protein sequence ID" value="SES72897.1"/>
    <property type="molecule type" value="Genomic_DNA"/>
</dbReference>
<comment type="similarity">
    <text evidence="5">In the N-terminal section; belongs to the glycosyltransferase 51 family.</text>
</comment>
<evidence type="ECO:0000256" key="8">
    <source>
        <dbReference type="ARBA" id="ARBA00022475"/>
    </source>
</evidence>
<evidence type="ECO:0000313" key="32">
    <source>
        <dbReference type="Proteomes" id="UP000242642"/>
    </source>
</evidence>
<dbReference type="GO" id="GO:0009002">
    <property type="term" value="F:serine-type D-Ala-D-Ala carboxypeptidase activity"/>
    <property type="evidence" value="ECO:0007669"/>
    <property type="project" value="UniProtKB-EC"/>
</dbReference>
<comment type="function">
    <text evidence="1">Cell wall formation. Synthesis of cross-linked peptidoglycan from the lipid intermediates. The enzyme has a penicillin-insensitive transglycosylase N-terminal domain (formation of linear glycan strands) and a penicillin-sensitive transpeptidase C-terminal domain (cross-linking of the peptide subunits).</text>
</comment>
<dbReference type="PANTHER" id="PTHR32282:SF27">
    <property type="entry name" value="PENICILLIN-BINDING PROTEIN 1A"/>
    <property type="match status" value="1"/>
</dbReference>
<keyword evidence="16" id="KW-0133">Cell shape</keyword>
<dbReference type="GO" id="GO:0006508">
    <property type="term" value="P:proteolysis"/>
    <property type="evidence" value="ECO:0007669"/>
    <property type="project" value="UniProtKB-KW"/>
</dbReference>
<keyword evidence="12" id="KW-0328">Glycosyltransferase</keyword>
<keyword evidence="10" id="KW-0121">Carboxypeptidase</keyword>
<evidence type="ECO:0000259" key="29">
    <source>
        <dbReference type="Pfam" id="PF00912"/>
    </source>
</evidence>
<feature type="domain" description="Penicillin-binding protein OB-like" evidence="30">
    <location>
        <begin position="317"/>
        <end position="428"/>
    </location>
</feature>
<evidence type="ECO:0000256" key="9">
    <source>
        <dbReference type="ARBA" id="ARBA00022519"/>
    </source>
</evidence>
<evidence type="ECO:0000256" key="13">
    <source>
        <dbReference type="ARBA" id="ARBA00022679"/>
    </source>
</evidence>
<evidence type="ECO:0000259" key="30">
    <source>
        <dbReference type="Pfam" id="PF17092"/>
    </source>
</evidence>
<feature type="domain" description="Glycosyl transferase family 51" evidence="29">
    <location>
        <begin position="55"/>
        <end position="230"/>
    </location>
</feature>
<dbReference type="GO" id="GO:0008658">
    <property type="term" value="F:penicillin binding"/>
    <property type="evidence" value="ECO:0007669"/>
    <property type="project" value="InterPro"/>
</dbReference>
<dbReference type="GO" id="GO:0071555">
    <property type="term" value="P:cell wall organization"/>
    <property type="evidence" value="ECO:0007669"/>
    <property type="project" value="UniProtKB-KW"/>
</dbReference>
<dbReference type="Gene3D" id="1.10.3810.10">
    <property type="entry name" value="Biosynthetic peptidoglycan transglycosylase-like"/>
    <property type="match status" value="1"/>
</dbReference>
<evidence type="ECO:0000256" key="10">
    <source>
        <dbReference type="ARBA" id="ARBA00022645"/>
    </source>
</evidence>
<evidence type="ECO:0000256" key="23">
    <source>
        <dbReference type="ARBA" id="ARBA00023316"/>
    </source>
</evidence>
<dbReference type="RefSeq" id="WP_093317241.1">
    <property type="nucleotide sequence ID" value="NZ_FOHV01000002.1"/>
</dbReference>
<dbReference type="AlphaFoldDB" id="A0A1H9YUQ3"/>
<comment type="similarity">
    <text evidence="4">In the C-terminal section; belongs to the transpeptidase family.</text>
</comment>
<evidence type="ECO:0000256" key="1">
    <source>
        <dbReference type="ARBA" id="ARBA00002624"/>
    </source>
</evidence>
<comment type="catalytic activity">
    <reaction evidence="26">
        <text>[GlcNAc-(1-&gt;4)-Mur2Ac(oyl-L-Ala-gamma-D-Glu-L-Lys-D-Ala-D-Ala)](n)-di-trans,octa-cis-undecaprenyl diphosphate + beta-D-GlcNAc-(1-&gt;4)-Mur2Ac(oyl-L-Ala-gamma-D-Glu-L-Lys-D-Ala-D-Ala)-di-trans,octa-cis-undecaprenyl diphosphate = [GlcNAc-(1-&gt;4)-Mur2Ac(oyl-L-Ala-gamma-D-Glu-L-Lys-D-Ala-D-Ala)](n+1)-di-trans,octa-cis-undecaprenyl diphosphate + di-trans,octa-cis-undecaprenyl diphosphate + H(+)</text>
        <dbReference type="Rhea" id="RHEA:23708"/>
        <dbReference type="Rhea" id="RHEA-COMP:9602"/>
        <dbReference type="Rhea" id="RHEA-COMP:9603"/>
        <dbReference type="ChEBI" id="CHEBI:15378"/>
        <dbReference type="ChEBI" id="CHEBI:58405"/>
        <dbReference type="ChEBI" id="CHEBI:60033"/>
        <dbReference type="ChEBI" id="CHEBI:78435"/>
        <dbReference type="EC" id="2.4.99.28"/>
    </reaction>
</comment>
<keyword evidence="11" id="KW-0645">Protease</keyword>
<evidence type="ECO:0000259" key="28">
    <source>
        <dbReference type="Pfam" id="PF00905"/>
    </source>
</evidence>
<dbReference type="InterPro" id="IPR012338">
    <property type="entry name" value="Beta-lactam/transpept-like"/>
</dbReference>
<keyword evidence="8" id="KW-1003">Cell membrane</keyword>
<evidence type="ECO:0000256" key="26">
    <source>
        <dbReference type="ARBA" id="ARBA00049902"/>
    </source>
</evidence>
<dbReference type="Pfam" id="PF17092">
    <property type="entry name" value="PCB_OB"/>
    <property type="match status" value="1"/>
</dbReference>
<comment type="catalytic activity">
    <reaction evidence="24">
        <text>Preferential cleavage: (Ac)2-L-Lys-D-Ala-|-D-Ala. Also transpeptidation of peptidyl-alanyl moieties that are N-acyl substituents of D-alanine.</text>
        <dbReference type="EC" id="3.4.16.4"/>
    </reaction>
</comment>
<dbReference type="FunFam" id="3.40.710.10:FF:000010">
    <property type="entry name" value="Penicillin-binding protein 1A"/>
    <property type="match status" value="1"/>
</dbReference>
<dbReference type="GO" id="GO:0030288">
    <property type="term" value="C:outer membrane-bounded periplasmic space"/>
    <property type="evidence" value="ECO:0007669"/>
    <property type="project" value="TreeGrafter"/>
</dbReference>
<keyword evidence="23" id="KW-0961">Cell wall biogenesis/degradation</keyword>
<keyword evidence="14" id="KW-0812">Transmembrane</keyword>
<dbReference type="GO" id="GO:0009252">
    <property type="term" value="P:peptidoglycan biosynthetic process"/>
    <property type="evidence" value="ECO:0007669"/>
    <property type="project" value="UniProtKB-UniPathway"/>
</dbReference>
<keyword evidence="18" id="KW-0573">Peptidoglycan synthesis</keyword>
<dbReference type="NCBIfam" id="TIGR02074">
    <property type="entry name" value="PBP_1a_fam"/>
    <property type="match status" value="1"/>
</dbReference>
<evidence type="ECO:0000256" key="22">
    <source>
        <dbReference type="ARBA" id="ARBA00023268"/>
    </source>
</evidence>
<dbReference type="Pfam" id="PF00912">
    <property type="entry name" value="Transgly"/>
    <property type="match status" value="1"/>
</dbReference>
<protein>
    <recommendedName>
        <fullName evidence="7">Penicillin-binding protein 1A</fullName>
        <ecNumber evidence="25">2.4.99.28</ecNumber>
        <ecNumber evidence="6">3.4.16.4</ecNumber>
    </recommendedName>
</protein>
<dbReference type="Proteomes" id="UP000242642">
    <property type="component" value="Unassembled WGS sequence"/>
</dbReference>
<evidence type="ECO:0000256" key="20">
    <source>
        <dbReference type="ARBA" id="ARBA00023136"/>
    </source>
</evidence>
<evidence type="ECO:0000256" key="7">
    <source>
        <dbReference type="ARBA" id="ARBA00018638"/>
    </source>
</evidence>
<organism evidence="31 32">
    <name type="scientific">Thorsellia anophelis DSM 18579</name>
    <dbReference type="NCBI Taxonomy" id="1123402"/>
    <lineage>
        <taxon>Bacteria</taxon>
        <taxon>Pseudomonadati</taxon>
        <taxon>Pseudomonadota</taxon>
        <taxon>Gammaproteobacteria</taxon>
        <taxon>Enterobacterales</taxon>
        <taxon>Thorselliaceae</taxon>
        <taxon>Thorsellia</taxon>
    </lineage>
</organism>
<comment type="subcellular location">
    <subcellularLocation>
        <location evidence="2">Cell inner membrane</location>
        <topology evidence="2">Single-pass type II membrane protein</topology>
    </subcellularLocation>
</comment>
<keyword evidence="15" id="KW-0378">Hydrolase</keyword>
<evidence type="ECO:0000256" key="18">
    <source>
        <dbReference type="ARBA" id="ARBA00022984"/>
    </source>
</evidence>
<evidence type="ECO:0000256" key="17">
    <source>
        <dbReference type="ARBA" id="ARBA00022968"/>
    </source>
</evidence>
<evidence type="ECO:0000313" key="31">
    <source>
        <dbReference type="EMBL" id="SES72897.1"/>
    </source>
</evidence>
<evidence type="ECO:0000256" key="14">
    <source>
        <dbReference type="ARBA" id="ARBA00022692"/>
    </source>
</evidence>
<dbReference type="PANTHER" id="PTHR32282">
    <property type="entry name" value="BINDING PROTEIN TRANSPEPTIDASE, PUTATIVE-RELATED"/>
    <property type="match status" value="1"/>
</dbReference>
<dbReference type="OrthoDB" id="9766909at2"/>
<evidence type="ECO:0000256" key="3">
    <source>
        <dbReference type="ARBA" id="ARBA00004752"/>
    </source>
</evidence>
<keyword evidence="32" id="KW-1185">Reference proteome</keyword>
<dbReference type="UniPathway" id="UPA00219"/>
<name>A0A1H9YUQ3_9GAMM</name>
<accession>A0A1H9YUQ3</accession>
<reference evidence="32" key="1">
    <citation type="submission" date="2016-10" db="EMBL/GenBank/DDBJ databases">
        <authorList>
            <person name="Varghese N."/>
            <person name="Submissions S."/>
        </authorList>
    </citation>
    <scope>NUCLEOTIDE SEQUENCE [LARGE SCALE GENOMIC DNA]</scope>
    <source>
        <strain evidence="32">DSM 18579</strain>
    </source>
</reference>
<dbReference type="SUPFAM" id="SSF53955">
    <property type="entry name" value="Lysozyme-like"/>
    <property type="match status" value="1"/>
</dbReference>
<evidence type="ECO:0000256" key="6">
    <source>
        <dbReference type="ARBA" id="ARBA00012448"/>
    </source>
</evidence>
<dbReference type="FunFam" id="1.10.3810.10:FF:000003">
    <property type="entry name" value="Penicillin-binding protein 1a"/>
    <property type="match status" value="1"/>
</dbReference>
<gene>
    <name evidence="31" type="ORF">SAMN02583745_00365</name>
</gene>
<dbReference type="GO" id="GO:0008955">
    <property type="term" value="F:peptidoglycan glycosyltransferase activity"/>
    <property type="evidence" value="ECO:0007669"/>
    <property type="project" value="UniProtKB-EC"/>
</dbReference>
<evidence type="ECO:0000256" key="24">
    <source>
        <dbReference type="ARBA" id="ARBA00034000"/>
    </source>
</evidence>
<keyword evidence="21" id="KW-0046">Antibiotic resistance</keyword>
<keyword evidence="20" id="KW-0472">Membrane</keyword>
<keyword evidence="22" id="KW-0511">Multifunctional enzyme</keyword>
<dbReference type="STRING" id="1123402.SAMN02583745_00365"/>
<evidence type="ECO:0000256" key="12">
    <source>
        <dbReference type="ARBA" id="ARBA00022676"/>
    </source>
</evidence>
<keyword evidence="9" id="KW-0997">Cell inner membrane</keyword>
<sequence length="854" mass="94477">MRFIKIFMFLFVLAFALGIVAFAGLYNYIRPQLPSVEALRDVKLQQPMRVYSADGELMAEFGEKRRIPVQLNEVPKQLIDAFLAIEDTRYFEHSGIDPKGILRAVFVAASSGNTSQGASTITQQLARNITDIGNERSLERKVKEVFLAFDIEKFLSKEEILALYLNTIFMGQRSYGIGAAAYTYFGKSLDQLTLSEMAMLAGLPKAPSDYNPINSIERATDRRNIVLRRMLEEGFITETEFQQARAEPIVAKYHQADIAFSSPYITEAARQEMYRRYGEEAYTGGFKVYTTITKRLQLAAEQSLRDNVLSYDMRHGYRGPVATLWDANSTSFDQNEVIKALKTTVRLADFIPAAVLEVSNKENQATLLLSDGTTQTLKFKGVKWARKFINDNSQSPAPRKIGDVIHVGEQIWVRYYNHELWLTQEPAVNSALVSLDSNTGEIQALVGGFDFNQSKFNRATQALRQIGSNIKPFFYAAVMDKGLTLSTVFNDAPITSWNSGSAKSWSPKNSPATYDGPIRLRQALGQSKNVVMVRAVRAIGVDAAADFLERFGFPAANIDRTEAMSLGSPSFTPMQVARGYAVFANGGFLIEPYFITRVLDYDGDIVFEAKPKVACMNCNIPVIYGQSEQLAALSLDNVENASESTRTDSQGRPLTEEEIEFISSENQSGGYAPRVISGQLAFLMRDVLNSNVFGEPGWNGTGWRAGKVLAPRKDIGGKTGTTNSSKDAWFSGYGANVVTSVWVGFDDNRRALGRGTAWPGDPSQISGGEAGAKTAQPAWNNYMKVALEGIEEQKISPPPGIISVKIDKYTGQLSNGGSSRSEYFIKGTEPKTYYVEEVGTEIINEESGQTEELF</sequence>
<dbReference type="InterPro" id="IPR036950">
    <property type="entry name" value="PBP_transglycosylase"/>
</dbReference>
<keyword evidence="17" id="KW-0735">Signal-anchor</keyword>
<dbReference type="InterPro" id="IPR001264">
    <property type="entry name" value="Glyco_trans_51"/>
</dbReference>
<evidence type="ECO:0000256" key="15">
    <source>
        <dbReference type="ARBA" id="ARBA00022801"/>
    </source>
</evidence>
<dbReference type="EC" id="2.4.99.28" evidence="25"/>
<keyword evidence="19" id="KW-1133">Transmembrane helix</keyword>
<dbReference type="NCBIfam" id="NF008643">
    <property type="entry name" value="PRK11636.1"/>
    <property type="match status" value="1"/>
</dbReference>
<comment type="pathway">
    <text evidence="3">Cell wall biogenesis; peptidoglycan biosynthesis.</text>
</comment>
<evidence type="ECO:0000256" key="21">
    <source>
        <dbReference type="ARBA" id="ARBA00023251"/>
    </source>
</evidence>
<dbReference type="Gene3D" id="3.40.710.10">
    <property type="entry name" value="DD-peptidase/beta-lactamase superfamily"/>
    <property type="match status" value="2"/>
</dbReference>
<comment type="pathway">
    <text evidence="27">Glycan biosynthesis.</text>
</comment>
<evidence type="ECO:0000256" key="27">
    <source>
        <dbReference type="ARBA" id="ARBA00060592"/>
    </source>
</evidence>
<feature type="domain" description="Penicillin-binding protein transpeptidase" evidence="28">
    <location>
        <begin position="432"/>
        <end position="733"/>
    </location>
</feature>
<dbReference type="GO" id="GO:0005886">
    <property type="term" value="C:plasma membrane"/>
    <property type="evidence" value="ECO:0007669"/>
    <property type="project" value="UniProtKB-SubCell"/>
</dbReference>
<evidence type="ECO:0000256" key="19">
    <source>
        <dbReference type="ARBA" id="ARBA00022989"/>
    </source>
</evidence>
<evidence type="ECO:0000256" key="5">
    <source>
        <dbReference type="ARBA" id="ARBA00007739"/>
    </source>
</evidence>
<dbReference type="InterPro" id="IPR023346">
    <property type="entry name" value="Lysozyme-like_dom_sf"/>
</dbReference>
<dbReference type="InterPro" id="IPR031376">
    <property type="entry name" value="PCB_OB"/>
</dbReference>
<keyword evidence="13" id="KW-0808">Transferase</keyword>
<dbReference type="InterPro" id="IPR050396">
    <property type="entry name" value="Glycosyltr_51/Transpeptidase"/>
</dbReference>
<evidence type="ECO:0000256" key="11">
    <source>
        <dbReference type="ARBA" id="ARBA00022670"/>
    </source>
</evidence>
<evidence type="ECO:0000256" key="25">
    <source>
        <dbReference type="ARBA" id="ARBA00044770"/>
    </source>
</evidence>
<evidence type="ECO:0000256" key="2">
    <source>
        <dbReference type="ARBA" id="ARBA00004249"/>
    </source>
</evidence>